<reference evidence="3 4" key="1">
    <citation type="submission" date="2019-03" db="EMBL/GenBank/DDBJ databases">
        <authorList>
            <person name="Gaulin E."/>
            <person name="Dumas B."/>
        </authorList>
    </citation>
    <scope>NUCLEOTIDE SEQUENCE [LARGE SCALE GENOMIC DNA]</scope>
    <source>
        <strain evidence="3">CBS 568.67</strain>
    </source>
</reference>
<feature type="transmembrane region" description="Helical" evidence="1">
    <location>
        <begin position="150"/>
        <end position="183"/>
    </location>
</feature>
<keyword evidence="4" id="KW-1185">Reference proteome</keyword>
<evidence type="ECO:0000313" key="3">
    <source>
        <dbReference type="EMBL" id="VFT91759.1"/>
    </source>
</evidence>
<feature type="transmembrane region" description="Helical" evidence="1">
    <location>
        <begin position="53"/>
        <end position="79"/>
    </location>
</feature>
<reference evidence="2" key="2">
    <citation type="submission" date="2019-06" db="EMBL/GenBank/DDBJ databases">
        <title>Genomics analysis of Aphanomyces spp. identifies a new class of oomycete effector associated with host adaptation.</title>
        <authorList>
            <person name="Gaulin E."/>
        </authorList>
    </citation>
    <scope>NUCLEOTIDE SEQUENCE</scope>
    <source>
        <strain evidence="2">CBS 578.67</strain>
    </source>
</reference>
<feature type="transmembrane region" description="Helical" evidence="1">
    <location>
        <begin position="189"/>
        <end position="208"/>
    </location>
</feature>
<keyword evidence="1" id="KW-0812">Transmembrane</keyword>
<dbReference type="Proteomes" id="UP000332933">
    <property type="component" value="Unassembled WGS sequence"/>
</dbReference>
<proteinExistence type="predicted"/>
<sequence length="237" mass="25219">MSFSSSSSSYGSIQAAADLVEPTPISSPISTHPPSPCCRWLARPLSARAFGLLFFHFLHVLLGLLAPLATLASCLASIVAPQSHPILRTANAVAIVDINWHNAMVDVLDDATVVPSTYCRRIFVHFDLGAGAATSAIEGHRMRPVSRRTVLFFAVAKLPLALFCSVLPLLAYVAALLLLLLGWPHAEMQARVIGLVGIYGAIGLLDAAGDFATGVTRHVCSESFVSFEYLHAVAGSR</sequence>
<evidence type="ECO:0000256" key="1">
    <source>
        <dbReference type="SAM" id="Phobius"/>
    </source>
</evidence>
<dbReference type="EMBL" id="VJMH01005595">
    <property type="protein sequence ID" value="KAF0694158.1"/>
    <property type="molecule type" value="Genomic_DNA"/>
</dbReference>
<dbReference type="AlphaFoldDB" id="A0A485L3R7"/>
<dbReference type="OrthoDB" id="77638at2759"/>
<evidence type="ECO:0000313" key="4">
    <source>
        <dbReference type="Proteomes" id="UP000332933"/>
    </source>
</evidence>
<accession>A0A485L3R7</accession>
<gene>
    <name evidence="3" type="primary">Aste57867_14945</name>
    <name evidence="2" type="ORF">As57867_014889</name>
    <name evidence="3" type="ORF">ASTE57867_14945</name>
</gene>
<protein>
    <submittedName>
        <fullName evidence="3">Aste57867_14945 protein</fullName>
    </submittedName>
</protein>
<name>A0A485L3R7_9STRA</name>
<keyword evidence="1" id="KW-1133">Transmembrane helix</keyword>
<dbReference type="EMBL" id="CAADRA010005616">
    <property type="protein sequence ID" value="VFT91759.1"/>
    <property type="molecule type" value="Genomic_DNA"/>
</dbReference>
<keyword evidence="1" id="KW-0472">Membrane</keyword>
<organism evidence="3 4">
    <name type="scientific">Aphanomyces stellatus</name>
    <dbReference type="NCBI Taxonomy" id="120398"/>
    <lineage>
        <taxon>Eukaryota</taxon>
        <taxon>Sar</taxon>
        <taxon>Stramenopiles</taxon>
        <taxon>Oomycota</taxon>
        <taxon>Saprolegniomycetes</taxon>
        <taxon>Saprolegniales</taxon>
        <taxon>Verrucalvaceae</taxon>
        <taxon>Aphanomyces</taxon>
    </lineage>
</organism>
<evidence type="ECO:0000313" key="2">
    <source>
        <dbReference type="EMBL" id="KAF0694158.1"/>
    </source>
</evidence>